<dbReference type="Proteomes" id="UP000253594">
    <property type="component" value="Unassembled WGS sequence"/>
</dbReference>
<sequence length="61" mass="6450">MAAAKSKYIVISGCVQDGRDIYRKGEPYEPASAELRDELLAAGVIGLAKDHAQAQSGEDGE</sequence>
<proteinExistence type="predicted"/>
<dbReference type="AlphaFoldDB" id="A0A367ME76"/>
<evidence type="ECO:0000313" key="1">
    <source>
        <dbReference type="EMBL" id="RCI75825.1"/>
    </source>
</evidence>
<dbReference type="RefSeq" id="WP_033940813.1">
    <property type="nucleotide sequence ID" value="NZ_CAADLH010000430.1"/>
</dbReference>
<dbReference type="EMBL" id="QORE01000115">
    <property type="protein sequence ID" value="RCI75825.1"/>
    <property type="molecule type" value="Genomic_DNA"/>
</dbReference>
<gene>
    <name evidence="1" type="ORF">DT376_05580</name>
</gene>
<name>A0A367ME76_PSEAI</name>
<protein>
    <submittedName>
        <fullName evidence="1">Uncharacterized protein</fullName>
    </submittedName>
</protein>
<accession>A0A367ME76</accession>
<reference evidence="1 2" key="1">
    <citation type="submission" date="2018-07" db="EMBL/GenBank/DDBJ databases">
        <title>Mechanisms of high-level aminoglycoside resistance among Gram-negative pathogens in Brazil.</title>
        <authorList>
            <person name="Ballaben A.S."/>
            <person name="Darini A.L.C."/>
            <person name="Doi Y."/>
        </authorList>
    </citation>
    <scope>NUCLEOTIDE SEQUENCE [LARGE SCALE GENOMIC DNA]</scope>
    <source>
        <strain evidence="1 2">B2-305</strain>
    </source>
</reference>
<comment type="caution">
    <text evidence="1">The sequence shown here is derived from an EMBL/GenBank/DDBJ whole genome shotgun (WGS) entry which is preliminary data.</text>
</comment>
<organism evidence="1 2">
    <name type="scientific">Pseudomonas aeruginosa</name>
    <dbReference type="NCBI Taxonomy" id="287"/>
    <lineage>
        <taxon>Bacteria</taxon>
        <taxon>Pseudomonadati</taxon>
        <taxon>Pseudomonadota</taxon>
        <taxon>Gammaproteobacteria</taxon>
        <taxon>Pseudomonadales</taxon>
        <taxon>Pseudomonadaceae</taxon>
        <taxon>Pseudomonas</taxon>
    </lineage>
</organism>
<evidence type="ECO:0000313" key="2">
    <source>
        <dbReference type="Proteomes" id="UP000253594"/>
    </source>
</evidence>